<dbReference type="Gene3D" id="1.20.1530.20">
    <property type="match status" value="1"/>
</dbReference>
<dbReference type="AlphaFoldDB" id="A0A9X0AP11"/>
<evidence type="ECO:0000256" key="5">
    <source>
        <dbReference type="ARBA" id="ARBA00023201"/>
    </source>
</evidence>
<keyword evidence="6" id="KW-1133">Transmembrane helix</keyword>
<sequence>MPTRQPETSAADTTRPPHFEALLVGFAMVARGEIAFLIASLSQSSGTLLLKNRNNTTVASGEAVFLVIVWAVVICTIAGPVVVGILVRRLKNQA</sequence>
<keyword evidence="5" id="KW-0739">Sodium transport</keyword>
<dbReference type="GO" id="GO:0006814">
    <property type="term" value="P:sodium ion transport"/>
    <property type="evidence" value="ECO:0007669"/>
    <property type="project" value="UniProtKB-KW"/>
</dbReference>
<evidence type="ECO:0000256" key="1">
    <source>
        <dbReference type="ARBA" id="ARBA00022448"/>
    </source>
</evidence>
<keyword evidence="2" id="KW-0050">Antiport</keyword>
<protein>
    <recommendedName>
        <fullName evidence="9">Cation/H+ exchanger domain-containing protein</fullName>
    </recommendedName>
</protein>
<keyword evidence="6" id="KW-0812">Transmembrane</keyword>
<dbReference type="InterPro" id="IPR038770">
    <property type="entry name" value="Na+/solute_symporter_sf"/>
</dbReference>
<dbReference type="PANTHER" id="PTHR43562:SF3">
    <property type="entry name" value="SODIUM ION_PROTON EXCHANGER (EUROFUNG)"/>
    <property type="match status" value="1"/>
</dbReference>
<accession>A0A9X0AP11</accession>
<reference evidence="7" key="1">
    <citation type="submission" date="2022-11" db="EMBL/GenBank/DDBJ databases">
        <title>Genome Resource of Sclerotinia nivalis Strain SnTB1, a Plant Pathogen Isolated from American Ginseng.</title>
        <authorList>
            <person name="Fan S."/>
        </authorList>
    </citation>
    <scope>NUCLEOTIDE SEQUENCE</scope>
    <source>
        <strain evidence="7">SnTB1</strain>
    </source>
</reference>
<name>A0A9X0AP11_9HELO</name>
<evidence type="ECO:0000256" key="6">
    <source>
        <dbReference type="SAM" id="Phobius"/>
    </source>
</evidence>
<keyword evidence="1" id="KW-0813">Transport</keyword>
<dbReference type="OrthoDB" id="1288932at2759"/>
<dbReference type="Proteomes" id="UP001152300">
    <property type="component" value="Unassembled WGS sequence"/>
</dbReference>
<gene>
    <name evidence="7" type="ORF">OCU04_005371</name>
</gene>
<comment type="caution">
    <text evidence="7">The sequence shown here is derived from an EMBL/GenBank/DDBJ whole genome shotgun (WGS) entry which is preliminary data.</text>
</comment>
<evidence type="ECO:0000313" key="7">
    <source>
        <dbReference type="EMBL" id="KAJ8066291.1"/>
    </source>
</evidence>
<evidence type="ECO:0008006" key="9">
    <source>
        <dbReference type="Google" id="ProtNLM"/>
    </source>
</evidence>
<organism evidence="7 8">
    <name type="scientific">Sclerotinia nivalis</name>
    <dbReference type="NCBI Taxonomy" id="352851"/>
    <lineage>
        <taxon>Eukaryota</taxon>
        <taxon>Fungi</taxon>
        <taxon>Dikarya</taxon>
        <taxon>Ascomycota</taxon>
        <taxon>Pezizomycotina</taxon>
        <taxon>Leotiomycetes</taxon>
        <taxon>Helotiales</taxon>
        <taxon>Sclerotiniaceae</taxon>
        <taxon>Sclerotinia</taxon>
    </lineage>
</organism>
<dbReference type="PANTHER" id="PTHR43562">
    <property type="entry name" value="NAPA-TYPE SODIUM/HYDROGEN ANTIPORTER"/>
    <property type="match status" value="1"/>
</dbReference>
<dbReference type="GO" id="GO:0015297">
    <property type="term" value="F:antiporter activity"/>
    <property type="evidence" value="ECO:0007669"/>
    <property type="project" value="UniProtKB-KW"/>
</dbReference>
<feature type="transmembrane region" description="Helical" evidence="6">
    <location>
        <begin position="21"/>
        <end position="43"/>
    </location>
</feature>
<keyword evidence="3" id="KW-0915">Sodium</keyword>
<evidence type="ECO:0000256" key="4">
    <source>
        <dbReference type="ARBA" id="ARBA00023065"/>
    </source>
</evidence>
<feature type="transmembrane region" description="Helical" evidence="6">
    <location>
        <begin position="63"/>
        <end position="87"/>
    </location>
</feature>
<evidence type="ECO:0000313" key="8">
    <source>
        <dbReference type="Proteomes" id="UP001152300"/>
    </source>
</evidence>
<proteinExistence type="predicted"/>
<keyword evidence="8" id="KW-1185">Reference proteome</keyword>
<evidence type="ECO:0000256" key="3">
    <source>
        <dbReference type="ARBA" id="ARBA00023053"/>
    </source>
</evidence>
<keyword evidence="6" id="KW-0472">Membrane</keyword>
<evidence type="ECO:0000256" key="2">
    <source>
        <dbReference type="ARBA" id="ARBA00022449"/>
    </source>
</evidence>
<dbReference type="EMBL" id="JAPEIS010000005">
    <property type="protein sequence ID" value="KAJ8066291.1"/>
    <property type="molecule type" value="Genomic_DNA"/>
</dbReference>
<keyword evidence="4" id="KW-0406">Ion transport</keyword>